<evidence type="ECO:0000313" key="2">
    <source>
        <dbReference type="Proteomes" id="UP001240236"/>
    </source>
</evidence>
<keyword evidence="1" id="KW-0418">Kinase</keyword>
<dbReference type="RefSeq" id="WP_307242141.1">
    <property type="nucleotide sequence ID" value="NZ_JAUSUZ010000001.1"/>
</dbReference>
<gene>
    <name evidence="1" type="ORF">J2S42_004509</name>
</gene>
<dbReference type="EMBL" id="JAUSUZ010000001">
    <property type="protein sequence ID" value="MDQ0367840.1"/>
    <property type="molecule type" value="Genomic_DNA"/>
</dbReference>
<sequence>MSRAIILYGPPASGKDTVTHALAELDPTVTLFRRLKAGPGRTGTYRMTTEPDIDRLRATGDIIWENRRYESVYVIDRPGLTDALTTGIPVVHLGQVPAIEALVNATPETRWTVAYLWCPRDVAKSRIVSRATGDTSARLRAWEETEPVPEPDLFLNTAQIRPADAAHAVLDVMKRSSA</sequence>
<name>A0AAE3W3U4_9ACTN</name>
<dbReference type="Gene3D" id="3.40.50.300">
    <property type="entry name" value="P-loop containing nucleotide triphosphate hydrolases"/>
    <property type="match status" value="1"/>
</dbReference>
<dbReference type="SUPFAM" id="SSF52540">
    <property type="entry name" value="P-loop containing nucleoside triphosphate hydrolases"/>
    <property type="match status" value="1"/>
</dbReference>
<organism evidence="1 2">
    <name type="scientific">Catenuloplanes indicus</name>
    <dbReference type="NCBI Taxonomy" id="137267"/>
    <lineage>
        <taxon>Bacteria</taxon>
        <taxon>Bacillati</taxon>
        <taxon>Actinomycetota</taxon>
        <taxon>Actinomycetes</taxon>
        <taxon>Micromonosporales</taxon>
        <taxon>Micromonosporaceae</taxon>
        <taxon>Catenuloplanes</taxon>
    </lineage>
</organism>
<evidence type="ECO:0000313" key="1">
    <source>
        <dbReference type="EMBL" id="MDQ0367840.1"/>
    </source>
</evidence>
<dbReference type="InterPro" id="IPR027417">
    <property type="entry name" value="P-loop_NTPase"/>
</dbReference>
<accession>A0AAE3W3U4</accession>
<proteinExistence type="predicted"/>
<dbReference type="Proteomes" id="UP001240236">
    <property type="component" value="Unassembled WGS sequence"/>
</dbReference>
<reference evidence="1 2" key="1">
    <citation type="submission" date="2023-07" db="EMBL/GenBank/DDBJ databases">
        <title>Sequencing the genomes of 1000 actinobacteria strains.</title>
        <authorList>
            <person name="Klenk H.-P."/>
        </authorList>
    </citation>
    <scope>NUCLEOTIDE SEQUENCE [LARGE SCALE GENOMIC DNA]</scope>
    <source>
        <strain evidence="1 2">DSM 44709</strain>
    </source>
</reference>
<dbReference type="AlphaFoldDB" id="A0AAE3W3U4"/>
<protein>
    <submittedName>
        <fullName evidence="1">Guanylate kinase</fullName>
        <ecNumber evidence="1">2.7.4.8</ecNumber>
    </submittedName>
</protein>
<comment type="caution">
    <text evidence="1">The sequence shown here is derived from an EMBL/GenBank/DDBJ whole genome shotgun (WGS) entry which is preliminary data.</text>
</comment>
<dbReference type="GO" id="GO:0004385">
    <property type="term" value="F:GMP kinase activity"/>
    <property type="evidence" value="ECO:0007669"/>
    <property type="project" value="UniProtKB-EC"/>
</dbReference>
<dbReference type="EC" id="2.7.4.8" evidence="1"/>
<keyword evidence="2" id="KW-1185">Reference proteome</keyword>
<keyword evidence="1" id="KW-0808">Transferase</keyword>